<dbReference type="AlphaFoldDB" id="A0A9D2F9Y4"/>
<dbReference type="SUPFAM" id="SSF56112">
    <property type="entry name" value="Protein kinase-like (PK-like)"/>
    <property type="match status" value="1"/>
</dbReference>
<dbReference type="InterPro" id="IPR011009">
    <property type="entry name" value="Kinase-like_dom_sf"/>
</dbReference>
<reference evidence="1" key="2">
    <citation type="submission" date="2021-04" db="EMBL/GenBank/DDBJ databases">
        <authorList>
            <person name="Gilroy R."/>
        </authorList>
    </citation>
    <scope>NUCLEOTIDE SEQUENCE</scope>
    <source>
        <strain evidence="1">CHK172-16539</strain>
    </source>
</reference>
<dbReference type="InterPro" id="IPR016477">
    <property type="entry name" value="Fructo-/Ketosamine-3-kinase"/>
</dbReference>
<reference evidence="1" key="1">
    <citation type="journal article" date="2021" name="PeerJ">
        <title>Extensive microbial diversity within the chicken gut microbiome revealed by metagenomics and culture.</title>
        <authorList>
            <person name="Gilroy R."/>
            <person name="Ravi A."/>
            <person name="Getino M."/>
            <person name="Pursley I."/>
            <person name="Horton D.L."/>
            <person name="Alikhan N.F."/>
            <person name="Baker D."/>
            <person name="Gharbi K."/>
            <person name="Hall N."/>
            <person name="Watson M."/>
            <person name="Adriaenssens E.M."/>
            <person name="Foster-Nyarko E."/>
            <person name="Jarju S."/>
            <person name="Secka A."/>
            <person name="Antonio M."/>
            <person name="Oren A."/>
            <person name="Chaudhuri R.R."/>
            <person name="La Ragione R."/>
            <person name="Hildebrand F."/>
            <person name="Pallen M.J."/>
        </authorList>
    </citation>
    <scope>NUCLEOTIDE SEQUENCE</scope>
    <source>
        <strain evidence="1">CHK172-16539</strain>
    </source>
</reference>
<dbReference type="Pfam" id="PF03881">
    <property type="entry name" value="Fructosamin_kin"/>
    <property type="match status" value="1"/>
</dbReference>
<accession>A0A9D2F9Y4</accession>
<dbReference type="Gene3D" id="3.30.200.150">
    <property type="match status" value="1"/>
</dbReference>
<comment type="caution">
    <text evidence="1">The sequence shown here is derived from an EMBL/GenBank/DDBJ whole genome shotgun (WGS) entry which is preliminary data.</text>
</comment>
<evidence type="ECO:0000313" key="2">
    <source>
        <dbReference type="Proteomes" id="UP000824063"/>
    </source>
</evidence>
<keyword evidence="1" id="KW-0418">Kinase</keyword>
<protein>
    <submittedName>
        <fullName evidence="1">Fructosamine kinase family protein</fullName>
    </submittedName>
</protein>
<keyword evidence="1" id="KW-0808">Transferase</keyword>
<dbReference type="Proteomes" id="UP000824063">
    <property type="component" value="Unassembled WGS sequence"/>
</dbReference>
<gene>
    <name evidence="1" type="ORF">IAA20_11210</name>
</gene>
<dbReference type="EMBL" id="DXBN01000259">
    <property type="protein sequence ID" value="HIZ54496.1"/>
    <property type="molecule type" value="Genomic_DNA"/>
</dbReference>
<proteinExistence type="predicted"/>
<name>A0A9D2F9Y4_9ENTE</name>
<organism evidence="1 2">
    <name type="scientific">Candidatus Enterococcus avicola</name>
    <dbReference type="NCBI Taxonomy" id="2838561"/>
    <lineage>
        <taxon>Bacteria</taxon>
        <taxon>Bacillati</taxon>
        <taxon>Bacillota</taxon>
        <taxon>Bacilli</taxon>
        <taxon>Lactobacillales</taxon>
        <taxon>Enterococcaceae</taxon>
        <taxon>Enterococcus</taxon>
    </lineage>
</organism>
<dbReference type="Gene3D" id="3.90.1200.10">
    <property type="match status" value="1"/>
</dbReference>
<sequence length="281" mass="32816">MDQILQQAIIKINQSYKIPSKIVAGKPLHGGTVSRVWLLTDEKQYQYVLKQNVEVNEEVFYLKSYQSIDLLPNVLFFDRKQQFYVYEYVSGSIQKSIRNKQAMLMKLVRKLWAQAVVVTPTKWGWASQPLNDWSAFLLAEINEAKPINDQILSQESYTVVAQLTKDQRHQTQAYLLHGDCGIHNLLQIDNQVVAVIDPQTLYGDRLFELVATFCSSPEQLTEETLRPAVELLLGEYPKEEVVEGVLIGLYLRMYRCYWHHREDLPQYLLAWDDWLKKYQVN</sequence>
<dbReference type="GO" id="GO:0016301">
    <property type="term" value="F:kinase activity"/>
    <property type="evidence" value="ECO:0007669"/>
    <property type="project" value="UniProtKB-KW"/>
</dbReference>
<evidence type="ECO:0000313" key="1">
    <source>
        <dbReference type="EMBL" id="HIZ54496.1"/>
    </source>
</evidence>